<keyword evidence="6" id="KW-0411">Iron-sulfur</keyword>
<dbReference type="RefSeq" id="WP_078765300.1">
    <property type="nucleotide sequence ID" value="NZ_FUXZ01000003.1"/>
</dbReference>
<dbReference type="PANTHER" id="PTHR30352">
    <property type="entry name" value="PYRUVATE FORMATE-LYASE-ACTIVATING ENZYME"/>
    <property type="match status" value="1"/>
</dbReference>
<evidence type="ECO:0000256" key="3">
    <source>
        <dbReference type="ARBA" id="ARBA00022691"/>
    </source>
</evidence>
<evidence type="ECO:0000256" key="7">
    <source>
        <dbReference type="PIRNR" id="PIRNR000368"/>
    </source>
</evidence>
<dbReference type="GO" id="GO:0046872">
    <property type="term" value="F:metal ion binding"/>
    <property type="evidence" value="ECO:0007669"/>
    <property type="project" value="UniProtKB-KW"/>
</dbReference>
<dbReference type="InterPro" id="IPR007197">
    <property type="entry name" value="rSAM"/>
</dbReference>
<dbReference type="GO" id="GO:0051539">
    <property type="term" value="F:4 iron, 4 sulfur cluster binding"/>
    <property type="evidence" value="ECO:0007669"/>
    <property type="project" value="UniProtKB-KW"/>
</dbReference>
<organism evidence="8 9">
    <name type="scientific">Eubacterium uniforme</name>
    <dbReference type="NCBI Taxonomy" id="39495"/>
    <lineage>
        <taxon>Bacteria</taxon>
        <taxon>Bacillati</taxon>
        <taxon>Bacillota</taxon>
        <taxon>Clostridia</taxon>
        <taxon>Eubacteriales</taxon>
        <taxon>Eubacteriaceae</taxon>
        <taxon>Eubacterium</taxon>
    </lineage>
</organism>
<keyword evidence="5" id="KW-0408">Iron</keyword>
<proteinExistence type="inferred from homology"/>
<dbReference type="NCBIfam" id="TIGR02491">
    <property type="entry name" value="NrdG"/>
    <property type="match status" value="1"/>
</dbReference>
<dbReference type="SFLD" id="SFLDG01066">
    <property type="entry name" value="organic_radical-activating_enz"/>
    <property type="match status" value="1"/>
</dbReference>
<reference evidence="8 9" key="1">
    <citation type="submission" date="2017-02" db="EMBL/GenBank/DDBJ databases">
        <authorList>
            <person name="Peterson S.W."/>
        </authorList>
    </citation>
    <scope>NUCLEOTIDE SEQUENCE [LARGE SCALE GENOMIC DNA]</scope>
    <source>
        <strain evidence="8 9">ATCC 35992</strain>
    </source>
</reference>
<dbReference type="InterPro" id="IPR012837">
    <property type="entry name" value="NrdG"/>
</dbReference>
<dbReference type="CDD" id="cd01335">
    <property type="entry name" value="Radical_SAM"/>
    <property type="match status" value="1"/>
</dbReference>
<dbReference type="PIRSF" id="PIRSF000368">
    <property type="entry name" value="NrdG"/>
    <property type="match status" value="1"/>
</dbReference>
<dbReference type="PANTHER" id="PTHR30352:SF2">
    <property type="entry name" value="ANAEROBIC RIBONUCLEOSIDE-TRIPHOSPHATE REDUCTASE-ACTIVATING PROTEIN"/>
    <property type="match status" value="1"/>
</dbReference>
<dbReference type="STRING" id="39495.SAMN02745111_00410"/>
<evidence type="ECO:0000256" key="4">
    <source>
        <dbReference type="ARBA" id="ARBA00022723"/>
    </source>
</evidence>
<evidence type="ECO:0000256" key="1">
    <source>
        <dbReference type="ARBA" id="ARBA00001966"/>
    </source>
</evidence>
<dbReference type="SUPFAM" id="SSF102114">
    <property type="entry name" value="Radical SAM enzymes"/>
    <property type="match status" value="1"/>
</dbReference>
<dbReference type="EC" id="1.97.1.-" evidence="7"/>
<evidence type="ECO:0000313" key="8">
    <source>
        <dbReference type="EMBL" id="SKA61218.1"/>
    </source>
</evidence>
<keyword evidence="9" id="KW-1185">Reference proteome</keyword>
<gene>
    <name evidence="8" type="ORF">SAMN02745111_00410</name>
</gene>
<keyword evidence="3" id="KW-0949">S-adenosyl-L-methionine</keyword>
<keyword evidence="2" id="KW-0004">4Fe-4S</keyword>
<evidence type="ECO:0000256" key="2">
    <source>
        <dbReference type="ARBA" id="ARBA00022485"/>
    </source>
</evidence>
<protein>
    <recommendedName>
        <fullName evidence="7">Anaerobic ribonucleoside-triphosphate reductase-activating protein</fullName>
        <ecNumber evidence="7">1.97.1.-</ecNumber>
    </recommendedName>
</protein>
<evidence type="ECO:0000313" key="9">
    <source>
        <dbReference type="Proteomes" id="UP000190814"/>
    </source>
</evidence>
<dbReference type="AlphaFoldDB" id="A0A1T4V8A8"/>
<sequence length="205" mass="23736">MYYGNIKEFSVENGTGVRVSFFVSGCRHGCKNCFSEKTWNFEYGKPYDRAAEDKIMDALKPDYMEGITILGGDPLEPENQAEVLGLIKRIRRELPEKNIWLFTGFVFEELIYDYSVNQKIGISKEVDARNTINFYEPLIKDEKSRANTEYIREILENIDVLIDGEFMEPLKNLNLKFRGSSNQRVIDVRKSLESGQAVTIEEFMN</sequence>
<dbReference type="Gene3D" id="3.20.20.70">
    <property type="entry name" value="Aldolase class I"/>
    <property type="match status" value="1"/>
</dbReference>
<dbReference type="InterPro" id="IPR034457">
    <property type="entry name" value="Organic_radical-activating"/>
</dbReference>
<keyword evidence="4" id="KW-0479">Metal-binding</keyword>
<dbReference type="GO" id="GO:0043365">
    <property type="term" value="F:[formate-C-acetyltransferase]-activating enzyme activity"/>
    <property type="evidence" value="ECO:0007669"/>
    <property type="project" value="InterPro"/>
</dbReference>
<evidence type="ECO:0000256" key="5">
    <source>
        <dbReference type="ARBA" id="ARBA00023004"/>
    </source>
</evidence>
<comment type="function">
    <text evidence="7">Activation of anaerobic ribonucleoside-triphosphate reductase under anaerobic conditions by generation of an organic free radical, using S-adenosylmethionine and reduced flavodoxin as cosubstrates to produce 5'-deoxy-adenosine.</text>
</comment>
<evidence type="ECO:0000256" key="6">
    <source>
        <dbReference type="ARBA" id="ARBA00023014"/>
    </source>
</evidence>
<dbReference type="InterPro" id="IPR013785">
    <property type="entry name" value="Aldolase_TIM"/>
</dbReference>
<dbReference type="SFLD" id="SFLDF00299">
    <property type="entry name" value="anaerobic_ribonucleoside-triph"/>
    <property type="match status" value="1"/>
</dbReference>
<dbReference type="EMBL" id="FUXZ01000003">
    <property type="protein sequence ID" value="SKA61218.1"/>
    <property type="molecule type" value="Genomic_DNA"/>
</dbReference>
<keyword evidence="7" id="KW-0560">Oxidoreductase</keyword>
<comment type="cofactor">
    <cofactor evidence="1">
        <name>[4Fe-4S] cluster</name>
        <dbReference type="ChEBI" id="CHEBI:49883"/>
    </cofactor>
</comment>
<dbReference type="SFLD" id="SFLDS00029">
    <property type="entry name" value="Radical_SAM"/>
    <property type="match status" value="1"/>
</dbReference>
<name>A0A1T4V8A8_9FIRM</name>
<dbReference type="OrthoDB" id="9782387at2"/>
<dbReference type="InterPro" id="IPR058240">
    <property type="entry name" value="rSAM_sf"/>
</dbReference>
<comment type="similarity">
    <text evidence="7">Belongs to the organic radical-activating enzymes family.</text>
</comment>
<dbReference type="Pfam" id="PF13353">
    <property type="entry name" value="Fer4_12"/>
    <property type="match status" value="1"/>
</dbReference>
<dbReference type="SFLD" id="SFLDG01063">
    <property type="entry name" value="activating_enzymes__group_1"/>
    <property type="match status" value="1"/>
</dbReference>
<dbReference type="Proteomes" id="UP000190814">
    <property type="component" value="Unassembled WGS sequence"/>
</dbReference>
<dbReference type="GO" id="GO:0004748">
    <property type="term" value="F:ribonucleoside-diphosphate reductase activity, thioredoxin disulfide as acceptor"/>
    <property type="evidence" value="ECO:0007669"/>
    <property type="project" value="TreeGrafter"/>
</dbReference>
<accession>A0A1T4V8A8</accession>